<keyword evidence="2" id="KW-1003">Cell membrane</keyword>
<evidence type="ECO:0000256" key="3">
    <source>
        <dbReference type="ARBA" id="ARBA00022692"/>
    </source>
</evidence>
<dbReference type="STRING" id="497964.CfE428DRAFT_0945"/>
<dbReference type="Pfam" id="PF03176">
    <property type="entry name" value="MMPL"/>
    <property type="match status" value="1"/>
</dbReference>
<keyword evidence="5 6" id="KW-0472">Membrane</keyword>
<dbReference type="Gene3D" id="1.20.1640.10">
    <property type="entry name" value="Multidrug efflux transporter AcrB transmembrane domain"/>
    <property type="match status" value="1"/>
</dbReference>
<keyword evidence="3 6" id="KW-0812">Transmembrane</keyword>
<name>B4CWA8_9BACT</name>
<feature type="transmembrane region" description="Helical" evidence="6">
    <location>
        <begin position="66"/>
        <end position="92"/>
    </location>
</feature>
<dbReference type="GO" id="GO:0005886">
    <property type="term" value="C:plasma membrane"/>
    <property type="evidence" value="ECO:0007669"/>
    <property type="project" value="UniProtKB-SubCell"/>
</dbReference>
<evidence type="ECO:0000256" key="2">
    <source>
        <dbReference type="ARBA" id="ARBA00022475"/>
    </source>
</evidence>
<feature type="transmembrane region" description="Helical" evidence="6">
    <location>
        <begin position="6"/>
        <end position="25"/>
    </location>
</feature>
<feature type="domain" description="Membrane transport protein MMPL" evidence="7">
    <location>
        <begin position="4"/>
        <end position="89"/>
    </location>
</feature>
<gene>
    <name evidence="8" type="ORF">CfE428DRAFT_0945</name>
</gene>
<dbReference type="InParanoid" id="B4CWA8"/>
<dbReference type="AlphaFoldDB" id="B4CWA8"/>
<evidence type="ECO:0000256" key="1">
    <source>
        <dbReference type="ARBA" id="ARBA00004651"/>
    </source>
</evidence>
<accession>B4CWA8</accession>
<dbReference type="InterPro" id="IPR004869">
    <property type="entry name" value="MMPL_dom"/>
</dbReference>
<dbReference type="PANTHER" id="PTHR33406:SF13">
    <property type="entry name" value="MEMBRANE PROTEIN YDFJ"/>
    <property type="match status" value="1"/>
</dbReference>
<organism evidence="8 9">
    <name type="scientific">Chthoniobacter flavus Ellin428</name>
    <dbReference type="NCBI Taxonomy" id="497964"/>
    <lineage>
        <taxon>Bacteria</taxon>
        <taxon>Pseudomonadati</taxon>
        <taxon>Verrucomicrobiota</taxon>
        <taxon>Spartobacteria</taxon>
        <taxon>Chthoniobacterales</taxon>
        <taxon>Chthoniobacteraceae</taxon>
        <taxon>Chthoniobacter</taxon>
    </lineage>
</organism>
<dbReference type="eggNOG" id="COG1033">
    <property type="taxonomic scope" value="Bacteria"/>
</dbReference>
<evidence type="ECO:0000256" key="4">
    <source>
        <dbReference type="ARBA" id="ARBA00022989"/>
    </source>
</evidence>
<protein>
    <recommendedName>
        <fullName evidence="7">Membrane transport protein MMPL domain-containing protein</fullName>
    </recommendedName>
</protein>
<dbReference type="Proteomes" id="UP000005824">
    <property type="component" value="Unassembled WGS sequence"/>
</dbReference>
<evidence type="ECO:0000313" key="8">
    <source>
        <dbReference type="EMBL" id="EDY21700.1"/>
    </source>
</evidence>
<dbReference type="SUPFAM" id="SSF82866">
    <property type="entry name" value="Multidrug efflux transporter AcrB transmembrane domain"/>
    <property type="match status" value="1"/>
</dbReference>
<evidence type="ECO:0000256" key="5">
    <source>
        <dbReference type="ARBA" id="ARBA00023136"/>
    </source>
</evidence>
<feature type="transmembrane region" description="Helical" evidence="6">
    <location>
        <begin position="37"/>
        <end position="60"/>
    </location>
</feature>
<keyword evidence="9" id="KW-1185">Reference proteome</keyword>
<dbReference type="InterPro" id="IPR050545">
    <property type="entry name" value="Mycobact_MmpL"/>
</dbReference>
<sequence>MFNVLAFPLVLGVGVDYGIYIVIAMRQEGQQESNLATVVKPVLLSGLCTTCGFGSLAFAANPALRSLGSVCAIGVAWCLFATLCFVLPAYAWRGAK</sequence>
<dbReference type="RefSeq" id="WP_006978272.1">
    <property type="nucleotide sequence ID" value="NZ_ABVL01000002.1"/>
</dbReference>
<keyword evidence="4 6" id="KW-1133">Transmembrane helix</keyword>
<comment type="subcellular location">
    <subcellularLocation>
        <location evidence="1">Cell membrane</location>
        <topology evidence="1">Multi-pass membrane protein</topology>
    </subcellularLocation>
</comment>
<reference evidence="8 9" key="1">
    <citation type="journal article" date="2011" name="J. Bacteriol.">
        <title>Genome sequence of Chthoniobacter flavus Ellin428, an aerobic heterotrophic soil bacterium.</title>
        <authorList>
            <person name="Kant R."/>
            <person name="van Passel M.W."/>
            <person name="Palva A."/>
            <person name="Lucas S."/>
            <person name="Lapidus A."/>
            <person name="Glavina Del Rio T."/>
            <person name="Dalin E."/>
            <person name="Tice H."/>
            <person name="Bruce D."/>
            <person name="Goodwin L."/>
            <person name="Pitluck S."/>
            <person name="Larimer F.W."/>
            <person name="Land M.L."/>
            <person name="Hauser L."/>
            <person name="Sangwan P."/>
            <person name="de Vos W.M."/>
            <person name="Janssen P.H."/>
            <person name="Smidt H."/>
        </authorList>
    </citation>
    <scope>NUCLEOTIDE SEQUENCE [LARGE SCALE GENOMIC DNA]</scope>
    <source>
        <strain evidence="8 9">Ellin428</strain>
    </source>
</reference>
<evidence type="ECO:0000259" key="7">
    <source>
        <dbReference type="Pfam" id="PF03176"/>
    </source>
</evidence>
<evidence type="ECO:0000313" key="9">
    <source>
        <dbReference type="Proteomes" id="UP000005824"/>
    </source>
</evidence>
<dbReference type="EMBL" id="ABVL01000002">
    <property type="protein sequence ID" value="EDY21700.1"/>
    <property type="molecule type" value="Genomic_DNA"/>
</dbReference>
<evidence type="ECO:0000256" key="6">
    <source>
        <dbReference type="SAM" id="Phobius"/>
    </source>
</evidence>
<dbReference type="PANTHER" id="PTHR33406">
    <property type="entry name" value="MEMBRANE PROTEIN MJ1562-RELATED"/>
    <property type="match status" value="1"/>
</dbReference>
<proteinExistence type="predicted"/>
<comment type="caution">
    <text evidence="8">The sequence shown here is derived from an EMBL/GenBank/DDBJ whole genome shotgun (WGS) entry which is preliminary data.</text>
</comment>